<evidence type="ECO:0000256" key="2">
    <source>
        <dbReference type="ARBA" id="ARBA00006375"/>
    </source>
</evidence>
<dbReference type="PROSITE" id="PS50920">
    <property type="entry name" value="SOLCAR"/>
    <property type="match status" value="1"/>
</dbReference>
<evidence type="ECO:0000256" key="7">
    <source>
        <dbReference type="ARBA" id="ARBA00022989"/>
    </source>
</evidence>
<keyword evidence="3 11" id="KW-0813">Transport</keyword>
<dbReference type="InterPro" id="IPR023395">
    <property type="entry name" value="MCP_dom_sf"/>
</dbReference>
<dbReference type="PANTHER" id="PTHR21252:SF2">
    <property type="entry name" value="MITOCHONDRIAL OUTER MEMBRANE PROTEIN SLC25A46"/>
    <property type="match status" value="1"/>
</dbReference>
<evidence type="ECO:0000256" key="10">
    <source>
        <dbReference type="PROSITE-ProRule" id="PRU00282"/>
    </source>
</evidence>
<keyword evidence="9 10" id="KW-0472">Membrane</keyword>
<dbReference type="InterPro" id="IPR018108">
    <property type="entry name" value="MCP_transmembrane"/>
</dbReference>
<dbReference type="InterPro" id="IPR039158">
    <property type="entry name" value="SLC25A46"/>
</dbReference>
<dbReference type="PANTHER" id="PTHR21252">
    <property type="entry name" value="TB1 PROTEIN-RELATED"/>
    <property type="match status" value="1"/>
</dbReference>
<feature type="transmembrane region" description="Helical" evidence="12">
    <location>
        <begin position="251"/>
        <end position="273"/>
    </location>
</feature>
<keyword evidence="6" id="KW-1000">Mitochondrion outer membrane</keyword>
<keyword evidence="5" id="KW-0677">Repeat</keyword>
<comment type="similarity">
    <text evidence="2 11">Belongs to the mitochondrial carrier (TC 2.A.29) family.</text>
</comment>
<keyword evidence="8" id="KW-0496">Mitochondrion</keyword>
<evidence type="ECO:0000256" key="6">
    <source>
        <dbReference type="ARBA" id="ARBA00022787"/>
    </source>
</evidence>
<dbReference type="AlphaFoldDB" id="A0AAD9IU34"/>
<dbReference type="GO" id="GO:0090149">
    <property type="term" value="P:mitochondrial membrane fission"/>
    <property type="evidence" value="ECO:0007669"/>
    <property type="project" value="InterPro"/>
</dbReference>
<protein>
    <recommendedName>
        <fullName evidence="15">Solute carrier family 25 member 46</fullName>
    </recommendedName>
</protein>
<evidence type="ECO:0000256" key="4">
    <source>
        <dbReference type="ARBA" id="ARBA00022692"/>
    </source>
</evidence>
<evidence type="ECO:0000313" key="13">
    <source>
        <dbReference type="EMBL" id="KAK2140997.1"/>
    </source>
</evidence>
<evidence type="ECO:0000256" key="12">
    <source>
        <dbReference type="SAM" id="Phobius"/>
    </source>
</evidence>
<accession>A0AAD9IU34</accession>
<keyword evidence="4 10" id="KW-0812">Transmembrane</keyword>
<reference evidence="13" key="1">
    <citation type="journal article" date="2023" name="Mol. Biol. Evol.">
        <title>Third-Generation Sequencing Reveals the Adaptive Role of the Epigenome in Three Deep-Sea Polychaetes.</title>
        <authorList>
            <person name="Perez M."/>
            <person name="Aroh O."/>
            <person name="Sun Y."/>
            <person name="Lan Y."/>
            <person name="Juniper S.K."/>
            <person name="Young C.R."/>
            <person name="Angers B."/>
            <person name="Qian P.Y."/>
        </authorList>
    </citation>
    <scope>NUCLEOTIDE SEQUENCE</scope>
    <source>
        <strain evidence="13">P08H-3</strain>
    </source>
</reference>
<keyword evidence="7 12" id="KW-1133">Transmembrane helix</keyword>
<dbReference type="SUPFAM" id="SSF103506">
    <property type="entry name" value="Mitochondrial carrier"/>
    <property type="match status" value="1"/>
</dbReference>
<gene>
    <name evidence="13" type="ORF">LSH36_1186g00003</name>
</gene>
<organism evidence="13 14">
    <name type="scientific">Paralvinella palmiformis</name>
    <dbReference type="NCBI Taxonomy" id="53620"/>
    <lineage>
        <taxon>Eukaryota</taxon>
        <taxon>Metazoa</taxon>
        <taxon>Spiralia</taxon>
        <taxon>Lophotrochozoa</taxon>
        <taxon>Annelida</taxon>
        <taxon>Polychaeta</taxon>
        <taxon>Sedentaria</taxon>
        <taxon>Canalipalpata</taxon>
        <taxon>Terebellida</taxon>
        <taxon>Terebelliformia</taxon>
        <taxon>Alvinellidae</taxon>
        <taxon>Paralvinella</taxon>
    </lineage>
</organism>
<dbReference type="Gene3D" id="1.50.40.10">
    <property type="entry name" value="Mitochondrial carrier domain"/>
    <property type="match status" value="1"/>
</dbReference>
<comment type="subcellular location">
    <subcellularLocation>
        <location evidence="1">Mitochondrion outer membrane</location>
        <topology evidence="1">Multi-pass membrane protein</topology>
    </subcellularLocation>
</comment>
<proteinExistence type="inferred from homology"/>
<dbReference type="EMBL" id="JAODUP010001186">
    <property type="protein sequence ID" value="KAK2140997.1"/>
    <property type="molecule type" value="Genomic_DNA"/>
</dbReference>
<evidence type="ECO:0000256" key="1">
    <source>
        <dbReference type="ARBA" id="ARBA00004374"/>
    </source>
</evidence>
<evidence type="ECO:0000256" key="9">
    <source>
        <dbReference type="ARBA" id="ARBA00023136"/>
    </source>
</evidence>
<name>A0AAD9IU34_9ANNE</name>
<dbReference type="GO" id="GO:0005741">
    <property type="term" value="C:mitochondrial outer membrane"/>
    <property type="evidence" value="ECO:0007669"/>
    <property type="project" value="UniProtKB-SubCell"/>
</dbReference>
<evidence type="ECO:0000313" key="14">
    <source>
        <dbReference type="Proteomes" id="UP001208570"/>
    </source>
</evidence>
<evidence type="ECO:0000256" key="8">
    <source>
        <dbReference type="ARBA" id="ARBA00023128"/>
    </source>
</evidence>
<evidence type="ECO:0000256" key="11">
    <source>
        <dbReference type="RuleBase" id="RU000488"/>
    </source>
</evidence>
<evidence type="ECO:0000256" key="3">
    <source>
        <dbReference type="ARBA" id="ARBA00022448"/>
    </source>
</evidence>
<feature type="repeat" description="Solcar" evidence="10">
    <location>
        <begin position="295"/>
        <end position="397"/>
    </location>
</feature>
<evidence type="ECO:0000256" key="5">
    <source>
        <dbReference type="ARBA" id="ARBA00022737"/>
    </source>
</evidence>
<comment type="caution">
    <text evidence="13">The sequence shown here is derived from an EMBL/GenBank/DDBJ whole genome shotgun (WGS) entry which is preliminary data.</text>
</comment>
<sequence>MADMSAWTSPGMDRNPHTYGYHEAYAAPLAHPGPYVVQGGHLPTGDLDTKNFGNLNVPRSPSKPATKAKESVHRFVGLGVGLASVAAEHVLSHPCIVLRRQCQVIKLHYNTLTNYQIVEEGTLIEQWMEYCVANFQVSVTTLWKGIGSTLMVKGIAIATETGLAEVTPLPKEVNRHSSIKKLVQHILLKGLTLVVVTPFYAASLVETVQSEIASERPGVFDFLREGVQRLMSLSTPQMTRLLPVWKLFTPLVVYGILHYVVASLAQYTVLVSVKSELMERKKKDDDSSLERSLYETYYPELIATFTGNLLADTLLFPLETIIHRLCLQGTRTIIDNTDYGLGVIPIITRYEGFADCFQNVISEEGFAGLYKGFGALLLQYGLHMAILKLTKFLFVVLSSEEFLSPEASPSKRMIPIEEIQFGSPRHRPDGLPR</sequence>
<dbReference type="Proteomes" id="UP001208570">
    <property type="component" value="Unassembled WGS sequence"/>
</dbReference>
<keyword evidence="14" id="KW-1185">Reference proteome</keyword>
<dbReference type="Pfam" id="PF00153">
    <property type="entry name" value="Mito_carr"/>
    <property type="match status" value="1"/>
</dbReference>
<evidence type="ECO:0008006" key="15">
    <source>
        <dbReference type="Google" id="ProtNLM"/>
    </source>
</evidence>